<dbReference type="EMBL" id="BDDD01001991">
    <property type="protein sequence ID" value="GAV79526.1"/>
    <property type="molecule type" value="Genomic_DNA"/>
</dbReference>
<name>A0A1Q3CH14_CEPFO</name>
<evidence type="ECO:0000256" key="2">
    <source>
        <dbReference type="ARBA" id="ARBA00022771"/>
    </source>
</evidence>
<accession>A0A1Q3CH14</accession>
<comment type="caution">
    <text evidence="5">The sequence shown here is derived from an EMBL/GenBank/DDBJ whole genome shotgun (WGS) entry which is preliminary data.</text>
</comment>
<feature type="compositionally biased region" description="Polar residues" evidence="4">
    <location>
        <begin position="182"/>
        <end position="191"/>
    </location>
</feature>
<dbReference type="AlphaFoldDB" id="A0A1Q3CH14"/>
<sequence>MSGNKVYLTYKRKWPQSRPGFANRNAFCNSLSKALSDSSATKLDKLDAVSEERSFEHQRSSLIYHECFACGVGDNLWQCEDCYQHYHYQCLDQSLKFSHHGIRSCGYCNKQQGSATSKPVQKSCEIKAKKCIEASDVEQMAIDSHDSFLTRSPGEGTSGKNTVELSPVDVLLENKSSHVHIESSSNVNPASTFDDGHSRGRLASRSKEIDSGKSLEVISLELPSHSKDKSPKISSDLHEQSKSKTLFITFSRRYKRKKDLDGPDTQNKLLLQEKDCSSLTKCNNSAYGIYGSCEAEPHKRCSGDQSRDLDLSEEGLEMRHMFPQIKLKENDVDSAQTYAGSAPEFKNFRSEDNQLHDGENISKDTSPAGGPIKDQCPEVINMQEDFYNNCLETLSNNEVKDSYFEGTNLDKQSNNPEFQACSGEESKVILSEGVKETIVPGFAREESQICLNQSLPPDSCATMDCSIDLNLSLENQPFNDASEGLPDLLESTRKSCDVSHEVSPSELLQTMNQKIGESPWLSHAKIPGEAFTFVKEVGATCKDKIEASSELSVGITLKNKCLKLFSEEKTNDVSQVTITKPELTTSMVLEDGETVKLGSENKQLRHTSSMSPYFLGLSLPIEPRIGDYAFEKCPNLVPLLNSGSQIRDYIQDAVPKSCLNQTSSLRHKLMLDSIVNRARALNGPGSFQAQLKPYASMWSEEELDFLWIGVRRHGRGKWNSMLKDRRLHFSPWREAGDLAERWEEEQFKLLNGSSVSQSNHSKALGISSECIGGFSCPKPGNRRENTMGETQLSLGDVYVHRDDGVSNRPCFNFPYIQNSIEQLQRPFCFPRRTTDSDYRGQVYERELFNYSRSNTMSRSAPLSVNCTFSGFGANSNLPHWLGEAVGTPSPRPMEPTLPPFFPSTSHLGLLQVMRPYSEYSELHSGVSDIRFGGSRVGDIHPSSGTHHINPALGMQPGIAEPSKVSLYHDNNLDELIIIDSDASSEETISDDHCATP</sequence>
<evidence type="ECO:0000313" key="6">
    <source>
        <dbReference type="Proteomes" id="UP000187406"/>
    </source>
</evidence>
<evidence type="ECO:0000256" key="1">
    <source>
        <dbReference type="ARBA" id="ARBA00022723"/>
    </source>
</evidence>
<reference evidence="6" key="1">
    <citation type="submission" date="2016-04" db="EMBL/GenBank/DDBJ databases">
        <title>Cephalotus genome sequencing.</title>
        <authorList>
            <person name="Fukushima K."/>
            <person name="Hasebe M."/>
            <person name="Fang X."/>
        </authorList>
    </citation>
    <scope>NUCLEOTIDE SEQUENCE [LARGE SCALE GENOMIC DNA]</scope>
    <source>
        <strain evidence="6">cv. St1</strain>
    </source>
</reference>
<dbReference type="Proteomes" id="UP000187406">
    <property type="component" value="Unassembled WGS sequence"/>
</dbReference>
<evidence type="ECO:0000313" key="5">
    <source>
        <dbReference type="EMBL" id="GAV79526.1"/>
    </source>
</evidence>
<keyword evidence="2" id="KW-0863">Zinc-finger</keyword>
<dbReference type="Gene3D" id="1.10.10.60">
    <property type="entry name" value="Homeodomain-like"/>
    <property type="match status" value="1"/>
</dbReference>
<dbReference type="SUPFAM" id="SSF46689">
    <property type="entry name" value="Homeodomain-like"/>
    <property type="match status" value="1"/>
</dbReference>
<dbReference type="GO" id="GO:0008270">
    <property type="term" value="F:zinc ion binding"/>
    <property type="evidence" value="ECO:0007669"/>
    <property type="project" value="UniProtKB-KW"/>
</dbReference>
<organism evidence="5 6">
    <name type="scientific">Cephalotus follicularis</name>
    <name type="common">Albany pitcher plant</name>
    <dbReference type="NCBI Taxonomy" id="3775"/>
    <lineage>
        <taxon>Eukaryota</taxon>
        <taxon>Viridiplantae</taxon>
        <taxon>Streptophyta</taxon>
        <taxon>Embryophyta</taxon>
        <taxon>Tracheophyta</taxon>
        <taxon>Spermatophyta</taxon>
        <taxon>Magnoliopsida</taxon>
        <taxon>eudicotyledons</taxon>
        <taxon>Gunneridae</taxon>
        <taxon>Pentapetalae</taxon>
        <taxon>rosids</taxon>
        <taxon>fabids</taxon>
        <taxon>Oxalidales</taxon>
        <taxon>Cephalotaceae</taxon>
        <taxon>Cephalotus</taxon>
    </lineage>
</organism>
<evidence type="ECO:0000256" key="3">
    <source>
        <dbReference type="ARBA" id="ARBA00022833"/>
    </source>
</evidence>
<evidence type="ECO:0008006" key="7">
    <source>
        <dbReference type="Google" id="ProtNLM"/>
    </source>
</evidence>
<keyword evidence="6" id="KW-1185">Reference proteome</keyword>
<keyword evidence="1" id="KW-0479">Metal-binding</keyword>
<dbReference type="InterPro" id="IPR009057">
    <property type="entry name" value="Homeodomain-like_sf"/>
</dbReference>
<dbReference type="InParanoid" id="A0A1Q3CH14"/>
<dbReference type="CDD" id="cd11660">
    <property type="entry name" value="SANT_TRF"/>
    <property type="match status" value="1"/>
</dbReference>
<feature type="region of interest" description="Disordered" evidence="4">
    <location>
        <begin position="349"/>
        <end position="371"/>
    </location>
</feature>
<dbReference type="SUPFAM" id="SSF57903">
    <property type="entry name" value="FYVE/PHD zinc finger"/>
    <property type="match status" value="1"/>
</dbReference>
<evidence type="ECO:0000256" key="4">
    <source>
        <dbReference type="SAM" id="MobiDB-lite"/>
    </source>
</evidence>
<proteinExistence type="predicted"/>
<dbReference type="InterPro" id="IPR011011">
    <property type="entry name" value="Znf_FYVE_PHD"/>
</dbReference>
<feature type="compositionally biased region" description="Basic and acidic residues" evidence="4">
    <location>
        <begin position="349"/>
        <end position="362"/>
    </location>
</feature>
<dbReference type="OrthoDB" id="608866at2759"/>
<feature type="region of interest" description="Disordered" evidence="4">
    <location>
        <begin position="179"/>
        <end position="208"/>
    </location>
</feature>
<protein>
    <recommendedName>
        <fullName evidence="7">PHD domain-containing protein</fullName>
    </recommendedName>
</protein>
<keyword evidence="3" id="KW-0862">Zinc</keyword>
<gene>
    <name evidence="5" type="ORF">CFOL_v3_22991</name>
</gene>
<dbReference type="STRING" id="3775.A0A1Q3CH14"/>
<dbReference type="Gene3D" id="3.30.40.10">
    <property type="entry name" value="Zinc/RING finger domain, C3HC4 (zinc finger)"/>
    <property type="match status" value="1"/>
</dbReference>
<dbReference type="InterPro" id="IPR013083">
    <property type="entry name" value="Znf_RING/FYVE/PHD"/>
</dbReference>